<evidence type="ECO:0000313" key="2">
    <source>
        <dbReference type="EMBL" id="MDT0648499.1"/>
    </source>
</evidence>
<sequence length="94" mass="10465">MSKGKAHKKYEYGCKASVVLTQKTGIIVGAMTFKTNVYDGHTLEEVLEQTTKLTGRTPKTATADRGYQGKQQIGKIRIHLPKPPLKRDSAYQKT</sequence>
<keyword evidence="3" id="KW-1185">Reference proteome</keyword>
<evidence type="ECO:0000259" key="1">
    <source>
        <dbReference type="Pfam" id="PF01609"/>
    </source>
</evidence>
<feature type="non-terminal residue" evidence="2">
    <location>
        <position position="1"/>
    </location>
</feature>
<dbReference type="InterPro" id="IPR002559">
    <property type="entry name" value="Transposase_11"/>
</dbReference>
<protein>
    <submittedName>
        <fullName evidence="2">Transposase</fullName>
    </submittedName>
</protein>
<name>A0ABU3CQ71_9FLAO</name>
<comment type="caution">
    <text evidence="2">The sequence shown here is derived from an EMBL/GenBank/DDBJ whole genome shotgun (WGS) entry which is preliminary data.</text>
</comment>
<organism evidence="2 3">
    <name type="scientific">Autumnicola lenta</name>
    <dbReference type="NCBI Taxonomy" id="3075593"/>
    <lineage>
        <taxon>Bacteria</taxon>
        <taxon>Pseudomonadati</taxon>
        <taxon>Bacteroidota</taxon>
        <taxon>Flavobacteriia</taxon>
        <taxon>Flavobacteriales</taxon>
        <taxon>Flavobacteriaceae</taxon>
        <taxon>Autumnicola</taxon>
    </lineage>
</organism>
<reference evidence="2 3" key="1">
    <citation type="submission" date="2023-09" db="EMBL/GenBank/DDBJ databases">
        <authorList>
            <person name="Rey-Velasco X."/>
        </authorList>
    </citation>
    <scope>NUCLEOTIDE SEQUENCE [LARGE SCALE GENOMIC DNA]</scope>
    <source>
        <strain evidence="2 3">F260</strain>
    </source>
</reference>
<accession>A0ABU3CQ71</accession>
<dbReference type="PANTHER" id="PTHR33803:SF3">
    <property type="entry name" value="BLL1974 PROTEIN"/>
    <property type="match status" value="1"/>
</dbReference>
<feature type="domain" description="Transposase IS4-like" evidence="1">
    <location>
        <begin position="3"/>
        <end position="77"/>
    </location>
</feature>
<dbReference type="Pfam" id="PF01609">
    <property type="entry name" value="DDE_Tnp_1"/>
    <property type="match status" value="1"/>
</dbReference>
<dbReference type="Proteomes" id="UP001245285">
    <property type="component" value="Unassembled WGS sequence"/>
</dbReference>
<evidence type="ECO:0000313" key="3">
    <source>
        <dbReference type="Proteomes" id="UP001245285"/>
    </source>
</evidence>
<dbReference type="EMBL" id="JAVRHO010000094">
    <property type="protein sequence ID" value="MDT0648499.1"/>
    <property type="molecule type" value="Genomic_DNA"/>
</dbReference>
<dbReference type="RefSeq" id="WP_311496585.1">
    <property type="nucleotide sequence ID" value="NZ_JAVRHO010000094.1"/>
</dbReference>
<dbReference type="PANTHER" id="PTHR33803">
    <property type="entry name" value="IS1478 TRANSPOSASE"/>
    <property type="match status" value="1"/>
</dbReference>
<proteinExistence type="predicted"/>
<gene>
    <name evidence="2" type="ORF">RM545_17560</name>
</gene>